<dbReference type="EMBL" id="CM044703">
    <property type="protein sequence ID" value="KAI5673943.1"/>
    <property type="molecule type" value="Genomic_DNA"/>
</dbReference>
<keyword evidence="2" id="KW-1185">Reference proteome</keyword>
<dbReference type="Proteomes" id="UP001060085">
    <property type="component" value="Linkage Group LG03"/>
</dbReference>
<accession>A0ACC0BMU5</accession>
<proteinExistence type="predicted"/>
<reference evidence="2" key="1">
    <citation type="journal article" date="2023" name="Nat. Plants">
        <title>Single-cell RNA sequencing provides a high-resolution roadmap for understanding the multicellular compartmentation of specialized metabolism.</title>
        <authorList>
            <person name="Sun S."/>
            <person name="Shen X."/>
            <person name="Li Y."/>
            <person name="Li Y."/>
            <person name="Wang S."/>
            <person name="Li R."/>
            <person name="Zhang H."/>
            <person name="Shen G."/>
            <person name="Guo B."/>
            <person name="Wei J."/>
            <person name="Xu J."/>
            <person name="St-Pierre B."/>
            <person name="Chen S."/>
            <person name="Sun C."/>
        </authorList>
    </citation>
    <scope>NUCLEOTIDE SEQUENCE [LARGE SCALE GENOMIC DNA]</scope>
</reference>
<gene>
    <name evidence="1" type="ORF">M9H77_14307</name>
</gene>
<protein>
    <submittedName>
        <fullName evidence="1">Uncharacterized protein</fullName>
    </submittedName>
</protein>
<evidence type="ECO:0000313" key="1">
    <source>
        <dbReference type="EMBL" id="KAI5673943.1"/>
    </source>
</evidence>
<name>A0ACC0BMU5_CATRO</name>
<organism evidence="1 2">
    <name type="scientific">Catharanthus roseus</name>
    <name type="common">Madagascar periwinkle</name>
    <name type="synonym">Vinca rosea</name>
    <dbReference type="NCBI Taxonomy" id="4058"/>
    <lineage>
        <taxon>Eukaryota</taxon>
        <taxon>Viridiplantae</taxon>
        <taxon>Streptophyta</taxon>
        <taxon>Embryophyta</taxon>
        <taxon>Tracheophyta</taxon>
        <taxon>Spermatophyta</taxon>
        <taxon>Magnoliopsida</taxon>
        <taxon>eudicotyledons</taxon>
        <taxon>Gunneridae</taxon>
        <taxon>Pentapetalae</taxon>
        <taxon>asterids</taxon>
        <taxon>lamiids</taxon>
        <taxon>Gentianales</taxon>
        <taxon>Apocynaceae</taxon>
        <taxon>Rauvolfioideae</taxon>
        <taxon>Vinceae</taxon>
        <taxon>Catharanthinae</taxon>
        <taxon>Catharanthus</taxon>
    </lineage>
</organism>
<sequence length="202" mass="22342">MSRNAMNSPKLSDNPIWHIRLNTVKVCKHPMPCKNPNTSYLLWPVRSPPDLAGDYSDITSSSDPQPDNSFASTREACPKFRYKYANVVAPHANPPAKPISFTSDHSIPGTLLLFLSVKSGPKLRRKSTTRGFCNLCQVLTIYTNIGVGNTQVALNNCNQLLPRIMMIDNVDQIIRMSSDAGTCKTSNVIISSPKTTLQLQDH</sequence>
<evidence type="ECO:0000313" key="2">
    <source>
        <dbReference type="Proteomes" id="UP001060085"/>
    </source>
</evidence>
<comment type="caution">
    <text evidence="1">The sequence shown here is derived from an EMBL/GenBank/DDBJ whole genome shotgun (WGS) entry which is preliminary data.</text>
</comment>